<dbReference type="Proteomes" id="UP000234681">
    <property type="component" value="Chromosome 7"/>
</dbReference>
<reference evidence="1 2" key="1">
    <citation type="submission" date="2005-09" db="EMBL/GenBank/DDBJ databases">
        <authorList>
            <person name="Mural R.J."/>
            <person name="Li P.W."/>
            <person name="Adams M.D."/>
            <person name="Amanatides P.G."/>
            <person name="Baden-Tillson H."/>
            <person name="Barnstead M."/>
            <person name="Chin S.H."/>
            <person name="Dew I."/>
            <person name="Evans C.A."/>
            <person name="Ferriera S."/>
            <person name="Flanigan M."/>
            <person name="Fosler C."/>
            <person name="Glodek A."/>
            <person name="Gu Z."/>
            <person name="Holt R.A."/>
            <person name="Jennings D."/>
            <person name="Kraft C.L."/>
            <person name="Lu F."/>
            <person name="Nguyen T."/>
            <person name="Nusskern D.R."/>
            <person name="Pfannkoch C.M."/>
            <person name="Sitter C."/>
            <person name="Sutton G.G."/>
            <person name="Venter J.C."/>
            <person name="Wang Z."/>
            <person name="Woodage T."/>
            <person name="Zheng X.H."/>
            <person name="Zhong F."/>
        </authorList>
    </citation>
    <scope>NUCLEOTIDE SEQUENCE [LARGE SCALE GENOMIC DNA]</scope>
    <source>
        <strain>BN</strain>
        <strain evidence="2">Sprague-Dawley</strain>
    </source>
</reference>
<name>A6HRT1_RAT</name>
<gene>
    <name evidence="1" type="ORF">rCG_59985</name>
</gene>
<organism evidence="1 2">
    <name type="scientific">Rattus norvegicus</name>
    <name type="common">Rat</name>
    <dbReference type="NCBI Taxonomy" id="10116"/>
    <lineage>
        <taxon>Eukaryota</taxon>
        <taxon>Metazoa</taxon>
        <taxon>Chordata</taxon>
        <taxon>Craniata</taxon>
        <taxon>Vertebrata</taxon>
        <taxon>Euteleostomi</taxon>
        <taxon>Mammalia</taxon>
        <taxon>Eutheria</taxon>
        <taxon>Euarchontoglires</taxon>
        <taxon>Glires</taxon>
        <taxon>Rodentia</taxon>
        <taxon>Myomorpha</taxon>
        <taxon>Muroidea</taxon>
        <taxon>Muridae</taxon>
        <taxon>Murinae</taxon>
        <taxon>Rattus</taxon>
    </lineage>
</organism>
<proteinExistence type="predicted"/>
<protein>
    <submittedName>
        <fullName evidence="1">RCG59985</fullName>
    </submittedName>
</protein>
<dbReference type="AlphaFoldDB" id="A6HRT1"/>
<dbReference type="EMBL" id="CH473950">
    <property type="protein sequence ID" value="EDM16141.1"/>
    <property type="molecule type" value="Genomic_DNA"/>
</dbReference>
<sequence length="54" mass="6225">MLYSLTLHIFGLTSNTSYQPSRPGEYTASLDHQLQNCRCKVTDNHYHNSSLSFF</sequence>
<evidence type="ECO:0000313" key="2">
    <source>
        <dbReference type="Proteomes" id="UP000234681"/>
    </source>
</evidence>
<accession>A6HRT1</accession>
<evidence type="ECO:0000313" key="1">
    <source>
        <dbReference type="EMBL" id="EDM16141.1"/>
    </source>
</evidence>